<dbReference type="EMBL" id="JAMKOV010000001">
    <property type="protein sequence ID" value="KAI8044523.1"/>
    <property type="molecule type" value="Genomic_DNA"/>
</dbReference>
<feature type="domain" description="Dynein heavy chain AAA lid" evidence="1">
    <location>
        <begin position="1"/>
        <end position="51"/>
    </location>
</feature>
<gene>
    <name evidence="2" type="ORF">M5D96_000692</name>
</gene>
<dbReference type="InterPro" id="IPR041658">
    <property type="entry name" value="AAA_lid_11"/>
</dbReference>
<proteinExistence type="predicted"/>
<sequence>MYGGRVIDDFDRRITNCYMNEYMGDFLFDEFKVFHFYEDENVDYCLPEEDTILKEDYIGG</sequence>
<accession>A0A9P9YWS1</accession>
<keyword evidence="3" id="KW-1185">Reference proteome</keyword>
<evidence type="ECO:0000313" key="3">
    <source>
        <dbReference type="Proteomes" id="UP001059596"/>
    </source>
</evidence>
<evidence type="ECO:0000259" key="1">
    <source>
        <dbReference type="Pfam" id="PF18198"/>
    </source>
</evidence>
<reference evidence="2" key="1">
    <citation type="journal article" date="2023" name="Genome Biol. Evol.">
        <title>Long-read-based Genome Assembly of Drosophila gunungcola Reveals Fewer Chemosensory Genes in Flower-breeding Species.</title>
        <authorList>
            <person name="Negi A."/>
            <person name="Liao B.Y."/>
            <person name="Yeh S.D."/>
        </authorList>
    </citation>
    <scope>NUCLEOTIDE SEQUENCE</scope>
    <source>
        <strain evidence="2">Sukarami</strain>
    </source>
</reference>
<name>A0A9P9YWS1_9MUSC</name>
<dbReference type="AlphaFoldDB" id="A0A9P9YWS1"/>
<protein>
    <recommendedName>
        <fullName evidence="1">Dynein heavy chain AAA lid domain-containing protein</fullName>
    </recommendedName>
</protein>
<comment type="caution">
    <text evidence="2">The sequence shown here is derived from an EMBL/GenBank/DDBJ whole genome shotgun (WGS) entry which is preliminary data.</text>
</comment>
<organism evidence="2 3">
    <name type="scientific">Drosophila gunungcola</name>
    <name type="common">fruit fly</name>
    <dbReference type="NCBI Taxonomy" id="103775"/>
    <lineage>
        <taxon>Eukaryota</taxon>
        <taxon>Metazoa</taxon>
        <taxon>Ecdysozoa</taxon>
        <taxon>Arthropoda</taxon>
        <taxon>Hexapoda</taxon>
        <taxon>Insecta</taxon>
        <taxon>Pterygota</taxon>
        <taxon>Neoptera</taxon>
        <taxon>Endopterygota</taxon>
        <taxon>Diptera</taxon>
        <taxon>Brachycera</taxon>
        <taxon>Muscomorpha</taxon>
        <taxon>Ephydroidea</taxon>
        <taxon>Drosophilidae</taxon>
        <taxon>Drosophila</taxon>
        <taxon>Sophophora</taxon>
    </lineage>
</organism>
<dbReference type="Gene3D" id="1.10.8.720">
    <property type="entry name" value="Region D6 of dynein motor"/>
    <property type="match status" value="1"/>
</dbReference>
<dbReference type="InterPro" id="IPR042219">
    <property type="entry name" value="AAA_lid_11_sf"/>
</dbReference>
<dbReference type="Proteomes" id="UP001059596">
    <property type="component" value="Chromosome 3R"/>
</dbReference>
<dbReference type="Pfam" id="PF18198">
    <property type="entry name" value="AAA_lid_11"/>
    <property type="match status" value="1"/>
</dbReference>
<evidence type="ECO:0000313" key="2">
    <source>
        <dbReference type="EMBL" id="KAI8044523.1"/>
    </source>
</evidence>